<keyword evidence="3 8" id="KW-0418">Kinase</keyword>
<dbReference type="EMBL" id="CP080544">
    <property type="protein sequence ID" value="QYR53064.1"/>
    <property type="molecule type" value="Genomic_DNA"/>
</dbReference>
<evidence type="ECO:0000256" key="6">
    <source>
        <dbReference type="SAM" id="Phobius"/>
    </source>
</evidence>
<evidence type="ECO:0000256" key="2">
    <source>
        <dbReference type="ARBA" id="ARBA00022741"/>
    </source>
</evidence>
<dbReference type="InterPro" id="IPR000719">
    <property type="entry name" value="Prot_kinase_dom"/>
</dbReference>
<dbReference type="InterPro" id="IPR017441">
    <property type="entry name" value="Protein_kinase_ATP_BS"/>
</dbReference>
<keyword evidence="9" id="KW-1185">Reference proteome</keyword>
<dbReference type="Pfam" id="PF00069">
    <property type="entry name" value="Pkinase"/>
    <property type="match status" value="1"/>
</dbReference>
<accession>A0ABX8WQF3</accession>
<feature type="domain" description="Protein kinase" evidence="7">
    <location>
        <begin position="54"/>
        <end position="336"/>
    </location>
</feature>
<evidence type="ECO:0000259" key="7">
    <source>
        <dbReference type="PROSITE" id="PS50011"/>
    </source>
</evidence>
<reference evidence="8 9" key="1">
    <citation type="submission" date="2021-08" db="EMBL/GenBank/DDBJ databases">
        <title>Lysobacter sp. strain CJ11 Genome sequencing and assembly.</title>
        <authorList>
            <person name="Kim I."/>
        </authorList>
    </citation>
    <scope>NUCLEOTIDE SEQUENCE [LARGE SCALE GENOMIC DNA]</scope>
    <source>
        <strain evidence="8 9">CJ11</strain>
    </source>
</reference>
<evidence type="ECO:0000256" key="5">
    <source>
        <dbReference type="PROSITE-ProRule" id="PRU10141"/>
    </source>
</evidence>
<dbReference type="InterPro" id="IPR011009">
    <property type="entry name" value="Kinase-like_dom_sf"/>
</dbReference>
<dbReference type="Proteomes" id="UP000824755">
    <property type="component" value="Chromosome"/>
</dbReference>
<dbReference type="PROSITE" id="PS00107">
    <property type="entry name" value="PROTEIN_KINASE_ATP"/>
    <property type="match status" value="1"/>
</dbReference>
<gene>
    <name evidence="8" type="ORF">H8L67_00635</name>
</gene>
<dbReference type="PANTHER" id="PTHR43289">
    <property type="entry name" value="MITOGEN-ACTIVATED PROTEIN KINASE KINASE KINASE 20-RELATED"/>
    <property type="match status" value="1"/>
</dbReference>
<dbReference type="InterPro" id="IPR008271">
    <property type="entry name" value="Ser/Thr_kinase_AS"/>
</dbReference>
<evidence type="ECO:0000256" key="4">
    <source>
        <dbReference type="ARBA" id="ARBA00022840"/>
    </source>
</evidence>
<keyword evidence="6" id="KW-0812">Transmembrane</keyword>
<dbReference type="PROSITE" id="PS50011">
    <property type="entry name" value="PROTEIN_KINASE_DOM"/>
    <property type="match status" value="1"/>
</dbReference>
<evidence type="ECO:0000313" key="9">
    <source>
        <dbReference type="Proteomes" id="UP000824755"/>
    </source>
</evidence>
<evidence type="ECO:0000313" key="8">
    <source>
        <dbReference type="EMBL" id="QYR53064.1"/>
    </source>
</evidence>
<organism evidence="8 9">
    <name type="scientific">Lysobacter soyae</name>
    <dbReference type="NCBI Taxonomy" id="2764185"/>
    <lineage>
        <taxon>Bacteria</taxon>
        <taxon>Pseudomonadati</taxon>
        <taxon>Pseudomonadota</taxon>
        <taxon>Gammaproteobacteria</taxon>
        <taxon>Lysobacterales</taxon>
        <taxon>Lysobacteraceae</taxon>
        <taxon>Lysobacter</taxon>
    </lineage>
</organism>
<evidence type="ECO:0000256" key="3">
    <source>
        <dbReference type="ARBA" id="ARBA00022777"/>
    </source>
</evidence>
<feature type="binding site" evidence="5">
    <location>
        <position position="85"/>
    </location>
    <ligand>
        <name>ATP</name>
        <dbReference type="ChEBI" id="CHEBI:30616"/>
    </ligand>
</feature>
<feature type="transmembrane region" description="Helical" evidence="6">
    <location>
        <begin position="361"/>
        <end position="382"/>
    </location>
</feature>
<evidence type="ECO:0000256" key="1">
    <source>
        <dbReference type="ARBA" id="ARBA00022679"/>
    </source>
</evidence>
<keyword evidence="4 5" id="KW-0067">ATP-binding</keyword>
<keyword evidence="6" id="KW-1133">Transmembrane helix</keyword>
<protein>
    <submittedName>
        <fullName evidence="8">Serine/threonine protein kinase</fullName>
    </submittedName>
</protein>
<dbReference type="Gene3D" id="3.30.200.20">
    <property type="entry name" value="Phosphorylase Kinase, domain 1"/>
    <property type="match status" value="1"/>
</dbReference>
<proteinExistence type="predicted"/>
<keyword evidence="2 5" id="KW-0547">Nucleotide-binding</keyword>
<sequence>MSTLFEVLSDLPESLRESALARECADEPEIRAELREMLGLSRSSPNTPDQFGPWKVVDVVGHGGMGAVYRVERNAGDYVQIAALKRIRVGLDTQAARQRFMRERQILARLRHENIASLVDGGLEGDTPWFAMELVDGQRIDHWCDARKVDIRKRVVLFLQVLGAVAEAHRSLIIHRDLKPGNVLVDDKGHVKLLDFGVAKLIEDEAEHTKTHDRVFTPEFASPEQLNNEPVGTASDIYQLGMLLYDLLAGRNAYGVTSGTSLLTQLTALEQNPQRLPRAVEMGGDSVARARGTAIGQLIAQVSGDLNAIVTHAIARNPRDRYPSADAFADDLRAWLDGRPVKVREPTLTYRASRFIKRNRWGVGAAALLVVAIAGGVAATLWQAKQARRAQAIAEVARDAARSNEQITAAVEEAFQQMLTHALMNDGGHGITVRQMIDQSLARLRPDSKDPLDSKLILLLDIAESFIATSHAEEAERIVNQVDPVIDRLNAMQPRLGVKRDGIRARILSDKSDPRALKYFARIRQRIQTLEQPLEEGLFEDYRQIANYEIVVLNKFGLLQQGEARARELFERTRDRYGLDNTRTLEVARTYTYSLMRVNKNDEAMRIRAFSNAYIQKHKMQNTALEMTVQNQLGGLLKYDKARQAEAEAAFKRSLQIASVPRFDPLGTNRVSMRFALADLYQTQGRNADFDAQMKLVETAIPKLYEEQALTWRHWCVRMAKHAWLGGDAEKARAYAQRGLDYDLPVETYDIASLEAGLRLTLARSLAATDAVTARAEVAKALALVKPYPFLHDAAELYGNATEALALAGDRAGAAAMAEKARAGIRADRYLGEWMTQRVNAQIALAQR</sequence>
<keyword evidence="1" id="KW-0808">Transferase</keyword>
<dbReference type="CDD" id="cd14014">
    <property type="entry name" value="STKc_PknB_like"/>
    <property type="match status" value="1"/>
</dbReference>
<dbReference type="PROSITE" id="PS00108">
    <property type="entry name" value="PROTEIN_KINASE_ST"/>
    <property type="match status" value="1"/>
</dbReference>
<keyword evidence="6" id="KW-0472">Membrane</keyword>
<dbReference type="SUPFAM" id="SSF56112">
    <property type="entry name" value="Protein kinase-like (PK-like)"/>
    <property type="match status" value="1"/>
</dbReference>
<dbReference type="PANTHER" id="PTHR43289:SF34">
    <property type="entry name" value="SERINE_THREONINE-PROTEIN KINASE YBDM-RELATED"/>
    <property type="match status" value="1"/>
</dbReference>
<name>A0ABX8WQF3_9GAMM</name>
<dbReference type="GO" id="GO:0004674">
    <property type="term" value="F:protein serine/threonine kinase activity"/>
    <property type="evidence" value="ECO:0007669"/>
    <property type="project" value="UniProtKB-KW"/>
</dbReference>
<keyword evidence="8" id="KW-0723">Serine/threonine-protein kinase</keyword>
<dbReference type="RefSeq" id="WP_220379883.1">
    <property type="nucleotide sequence ID" value="NZ_CP080544.1"/>
</dbReference>
<dbReference type="Gene3D" id="1.10.510.10">
    <property type="entry name" value="Transferase(Phosphotransferase) domain 1"/>
    <property type="match status" value="1"/>
</dbReference>
<dbReference type="SMART" id="SM00220">
    <property type="entry name" value="S_TKc"/>
    <property type="match status" value="1"/>
</dbReference>